<dbReference type="EMBL" id="NHYE01005519">
    <property type="protein sequence ID" value="PPQ71006.1"/>
    <property type="molecule type" value="Genomic_DNA"/>
</dbReference>
<name>A0A409VXM7_9AGAR</name>
<evidence type="ECO:0000256" key="1">
    <source>
        <dbReference type="SAM" id="MobiDB-lite"/>
    </source>
</evidence>
<feature type="compositionally biased region" description="Basic and acidic residues" evidence="1">
    <location>
        <begin position="59"/>
        <end position="78"/>
    </location>
</feature>
<feature type="signal peptide" evidence="2">
    <location>
        <begin position="1"/>
        <end position="22"/>
    </location>
</feature>
<evidence type="ECO:0000256" key="2">
    <source>
        <dbReference type="SAM" id="SignalP"/>
    </source>
</evidence>
<dbReference type="OrthoDB" id="2909245at2759"/>
<evidence type="ECO:0000313" key="4">
    <source>
        <dbReference type="Proteomes" id="UP000284706"/>
    </source>
</evidence>
<evidence type="ECO:0000313" key="3">
    <source>
        <dbReference type="EMBL" id="PPQ71006.1"/>
    </source>
</evidence>
<keyword evidence="2" id="KW-0732">Signal</keyword>
<feature type="chain" id="PRO_5019380975" description="Secreted protein" evidence="2">
    <location>
        <begin position="23"/>
        <end position="86"/>
    </location>
</feature>
<reference evidence="3 4" key="1">
    <citation type="journal article" date="2018" name="Evol. Lett.">
        <title>Horizontal gene cluster transfer increased hallucinogenic mushroom diversity.</title>
        <authorList>
            <person name="Reynolds H.T."/>
            <person name="Vijayakumar V."/>
            <person name="Gluck-Thaler E."/>
            <person name="Korotkin H.B."/>
            <person name="Matheny P.B."/>
            <person name="Slot J.C."/>
        </authorList>
    </citation>
    <scope>NUCLEOTIDE SEQUENCE [LARGE SCALE GENOMIC DNA]</scope>
    <source>
        <strain evidence="3 4">SRW20</strain>
    </source>
</reference>
<comment type="caution">
    <text evidence="3">The sequence shown here is derived from an EMBL/GenBank/DDBJ whole genome shotgun (WGS) entry which is preliminary data.</text>
</comment>
<evidence type="ECO:0008006" key="5">
    <source>
        <dbReference type="Google" id="ProtNLM"/>
    </source>
</evidence>
<keyword evidence="4" id="KW-1185">Reference proteome</keyword>
<organism evidence="3 4">
    <name type="scientific">Gymnopilus dilepis</name>
    <dbReference type="NCBI Taxonomy" id="231916"/>
    <lineage>
        <taxon>Eukaryota</taxon>
        <taxon>Fungi</taxon>
        <taxon>Dikarya</taxon>
        <taxon>Basidiomycota</taxon>
        <taxon>Agaricomycotina</taxon>
        <taxon>Agaricomycetes</taxon>
        <taxon>Agaricomycetidae</taxon>
        <taxon>Agaricales</taxon>
        <taxon>Agaricineae</taxon>
        <taxon>Hymenogastraceae</taxon>
        <taxon>Gymnopilus</taxon>
    </lineage>
</organism>
<sequence>MLFSSRYLAVISLFLLTSTVAAAPVSNPSDPDWRRTDSVARADPDWRRTEADWRRADADWRRTENAARGDPDWRRSENSARSNPDW</sequence>
<protein>
    <recommendedName>
        <fullName evidence="5">Secreted protein</fullName>
    </recommendedName>
</protein>
<dbReference type="STRING" id="231916.A0A409VXM7"/>
<gene>
    <name evidence="3" type="ORF">CVT26_014268</name>
</gene>
<dbReference type="AlphaFoldDB" id="A0A409VXM7"/>
<dbReference type="Proteomes" id="UP000284706">
    <property type="component" value="Unassembled WGS sequence"/>
</dbReference>
<accession>A0A409VXM7</accession>
<dbReference type="InParanoid" id="A0A409VXM7"/>
<feature type="region of interest" description="Disordered" evidence="1">
    <location>
        <begin position="59"/>
        <end position="86"/>
    </location>
</feature>
<proteinExistence type="predicted"/>